<organism evidence="1 2">
    <name type="scientific">Chlamydomonas schloesseri</name>
    <dbReference type="NCBI Taxonomy" id="2026947"/>
    <lineage>
        <taxon>Eukaryota</taxon>
        <taxon>Viridiplantae</taxon>
        <taxon>Chlorophyta</taxon>
        <taxon>core chlorophytes</taxon>
        <taxon>Chlorophyceae</taxon>
        <taxon>CS clade</taxon>
        <taxon>Chlamydomonadales</taxon>
        <taxon>Chlamydomonadaceae</taxon>
        <taxon>Chlamydomonas</taxon>
    </lineage>
</organism>
<dbReference type="Proteomes" id="UP000613740">
    <property type="component" value="Unassembled WGS sequence"/>
</dbReference>
<evidence type="ECO:0000313" key="2">
    <source>
        <dbReference type="Proteomes" id="UP000613740"/>
    </source>
</evidence>
<proteinExistence type="predicted"/>
<name>A0A835SLX0_9CHLO</name>
<keyword evidence="2" id="KW-1185">Reference proteome</keyword>
<protein>
    <submittedName>
        <fullName evidence="1">Uncharacterized protein</fullName>
    </submittedName>
</protein>
<comment type="caution">
    <text evidence="1">The sequence shown here is derived from an EMBL/GenBank/DDBJ whole genome shotgun (WGS) entry which is preliminary data.</text>
</comment>
<evidence type="ECO:0000313" key="1">
    <source>
        <dbReference type="EMBL" id="KAG2429429.1"/>
    </source>
</evidence>
<dbReference type="EMBL" id="JAEHOD010000086">
    <property type="protein sequence ID" value="KAG2429429.1"/>
    <property type="molecule type" value="Genomic_DNA"/>
</dbReference>
<reference evidence="1" key="1">
    <citation type="journal article" date="2020" name="bioRxiv">
        <title>Comparative genomics of Chlamydomonas.</title>
        <authorList>
            <person name="Craig R.J."/>
            <person name="Hasan A.R."/>
            <person name="Ness R.W."/>
            <person name="Keightley P.D."/>
        </authorList>
    </citation>
    <scope>NUCLEOTIDE SEQUENCE</scope>
    <source>
        <strain evidence="1">CCAP 11/173</strain>
    </source>
</reference>
<accession>A0A835SLX0</accession>
<dbReference type="AlphaFoldDB" id="A0A835SLX0"/>
<dbReference type="OrthoDB" id="546692at2759"/>
<sequence length="133" mass="15159">MPSQNCMQARIREVLEIFDARRAQLDSPMYDAGYVLDPEFHDHDVSEAMDRFTTVLERMLSPEDAAIAQAQLSVFRGKQGLFGRKSVLKPKRAQDLVYVSSNLRLHRRVLARGYTTNTLEWQDSEESGAEPDA</sequence>
<gene>
    <name evidence="1" type="ORF">HYH02_014084</name>
</gene>